<dbReference type="EMBL" id="MUFR01000006">
    <property type="protein sequence ID" value="OOF34887.1"/>
    <property type="molecule type" value="Genomic_DNA"/>
</dbReference>
<evidence type="ECO:0000256" key="3">
    <source>
        <dbReference type="ARBA" id="ARBA00022795"/>
    </source>
</evidence>
<name>A0ABX3KVA9_SALCS</name>
<protein>
    <recommendedName>
        <fullName evidence="5">Flagellar hook-length control protein-like C-terminal domain-containing protein</fullName>
    </recommendedName>
</protein>
<dbReference type="PRINTS" id="PR01007">
    <property type="entry name" value="FLGHOOKFLIK"/>
</dbReference>
<dbReference type="RefSeq" id="WP_077669117.1">
    <property type="nucleotide sequence ID" value="NZ_MUFR01000006.1"/>
</dbReference>
<organism evidence="6 7">
    <name type="scientific">Salinivibrio costicola subsp. alcaliphilus</name>
    <dbReference type="NCBI Taxonomy" id="272773"/>
    <lineage>
        <taxon>Bacteria</taxon>
        <taxon>Pseudomonadati</taxon>
        <taxon>Pseudomonadota</taxon>
        <taxon>Gammaproteobacteria</taxon>
        <taxon>Vibrionales</taxon>
        <taxon>Vibrionaceae</taxon>
        <taxon>Salinivibrio</taxon>
    </lineage>
</organism>
<comment type="caution">
    <text evidence="6">The sequence shown here is derived from an EMBL/GenBank/DDBJ whole genome shotgun (WGS) entry which is preliminary data.</text>
</comment>
<evidence type="ECO:0000256" key="4">
    <source>
        <dbReference type="SAM" id="MobiDB-lite"/>
    </source>
</evidence>
<dbReference type="InterPro" id="IPR021136">
    <property type="entry name" value="Flagellar_hook_control-like_C"/>
</dbReference>
<comment type="function">
    <text evidence="1">Controls the length of the flagellar hook.</text>
</comment>
<keyword evidence="3" id="KW-1005">Bacterial flagellum biogenesis</keyword>
<dbReference type="Pfam" id="PF02120">
    <property type="entry name" value="Flg_hook"/>
    <property type="match status" value="1"/>
</dbReference>
<feature type="region of interest" description="Disordered" evidence="4">
    <location>
        <begin position="455"/>
        <end position="496"/>
    </location>
</feature>
<dbReference type="PANTHER" id="PTHR37533">
    <property type="entry name" value="FLAGELLAR HOOK-LENGTH CONTROL PROTEIN"/>
    <property type="match status" value="1"/>
</dbReference>
<reference evidence="7" key="1">
    <citation type="submission" date="2017-01" db="EMBL/GenBank/DDBJ databases">
        <title>Draft genome of the species Salinivibrio costicola subsp. alcaliphilus.</title>
        <authorList>
            <person name="Lopez-Hermoso C."/>
            <person name="De La Haba R."/>
            <person name="Sanchez-Porro C."/>
            <person name="Ventosa A."/>
        </authorList>
    </citation>
    <scope>NUCLEOTIDE SEQUENCE [LARGE SCALE GENOMIC DNA]</scope>
    <source>
        <strain evidence="7">CBH448</strain>
    </source>
</reference>
<dbReference type="Proteomes" id="UP000189431">
    <property type="component" value="Unassembled WGS sequence"/>
</dbReference>
<evidence type="ECO:0000259" key="5">
    <source>
        <dbReference type="Pfam" id="PF02120"/>
    </source>
</evidence>
<dbReference type="PANTHER" id="PTHR37533:SF2">
    <property type="entry name" value="FLAGELLAR HOOK-LENGTH CONTROL PROTEIN"/>
    <property type="match status" value="1"/>
</dbReference>
<feature type="compositionally biased region" description="Polar residues" evidence="4">
    <location>
        <begin position="1"/>
        <end position="22"/>
    </location>
</feature>
<proteinExistence type="inferred from homology"/>
<feature type="region of interest" description="Disordered" evidence="4">
    <location>
        <begin position="351"/>
        <end position="378"/>
    </location>
</feature>
<comment type="similarity">
    <text evidence="2">Belongs to the FliK family.</text>
</comment>
<accession>A0ABX3KVA9</accession>
<keyword evidence="7" id="KW-1185">Reference proteome</keyword>
<feature type="domain" description="Flagellar hook-length control protein-like C-terminal" evidence="5">
    <location>
        <begin position="386"/>
        <end position="469"/>
    </location>
</feature>
<feature type="region of interest" description="Disordered" evidence="4">
    <location>
        <begin position="1"/>
        <end position="26"/>
    </location>
</feature>
<evidence type="ECO:0000256" key="2">
    <source>
        <dbReference type="ARBA" id="ARBA00009149"/>
    </source>
</evidence>
<feature type="region of interest" description="Disordered" evidence="4">
    <location>
        <begin position="227"/>
        <end position="297"/>
    </location>
</feature>
<dbReference type="InterPro" id="IPR052563">
    <property type="entry name" value="FliK"/>
</dbReference>
<evidence type="ECO:0000256" key="1">
    <source>
        <dbReference type="ARBA" id="ARBA00003944"/>
    </source>
</evidence>
<dbReference type="InterPro" id="IPR038610">
    <property type="entry name" value="FliK-like_C_sf"/>
</dbReference>
<evidence type="ECO:0000313" key="7">
    <source>
        <dbReference type="Proteomes" id="UP000189431"/>
    </source>
</evidence>
<sequence>MTQSTLTLSNLSPKTPLATSDGATGEVKGDKNTGFLAALRQSIDGKGEQGDIPIKLTQDGKTLLVDGQAIDAEAMLADGMFSEAEMAEIADMTAMEESQALLMRLNQAAAMLNGKSLPTADADPLSASADALSAQTLNVTQSDDDESVQIDGDNTEGVIDRQALLTELAKNLPEGVSPEKVLDQLSPDQLAALASQVRATQSLDAESAAHRKDNALESDGSAIKWSTAKAQQETDNPASLSKEKETLAKEGQLKEGVTKEGATLLKSSELTDKPRHDAKSAATPNANPASLLAGKMGQSDDLSKAALKAMAEQAGQADTALTSGSASSAAEGATRPENLAQQLASGLGLSSAQSATARQDMQAAQSAQAPLPLGQTPTEAGTALTERINIMLSKNLKQVDIRLDPPELGRMQIKLGMNNDQATVHITVANQQARDAVEQAMPRLRDMLQQQGLQLAQGSVQQQDSGAQQMASGQQNHTGAGASGGSPLGLTTGEDNDDAMLAGHALNVSHNDRAVDYYA</sequence>
<feature type="compositionally biased region" description="Basic and acidic residues" evidence="4">
    <location>
        <begin position="241"/>
        <end position="258"/>
    </location>
</feature>
<dbReference type="Gene3D" id="3.30.750.140">
    <property type="match status" value="1"/>
</dbReference>
<feature type="compositionally biased region" description="Basic and acidic residues" evidence="4">
    <location>
        <begin position="269"/>
        <end position="279"/>
    </location>
</feature>
<feature type="compositionally biased region" description="Polar residues" evidence="4">
    <location>
        <begin position="464"/>
        <end position="478"/>
    </location>
</feature>
<feature type="compositionally biased region" description="Polar residues" evidence="4">
    <location>
        <begin position="228"/>
        <end position="239"/>
    </location>
</feature>
<dbReference type="InterPro" id="IPR001635">
    <property type="entry name" value="Flag_hook_Flik"/>
</dbReference>
<gene>
    <name evidence="6" type="ORF">BZJ21_03345</name>
</gene>
<dbReference type="CDD" id="cd17470">
    <property type="entry name" value="T3SS_Flik_C"/>
    <property type="match status" value="1"/>
</dbReference>
<evidence type="ECO:0000313" key="6">
    <source>
        <dbReference type="EMBL" id="OOF34887.1"/>
    </source>
</evidence>